<reference evidence="1 2" key="1">
    <citation type="submission" date="2023-06" db="EMBL/GenBank/DDBJ databases">
        <authorList>
            <person name="Oyuntsetseg B."/>
            <person name="Kim S.B."/>
        </authorList>
    </citation>
    <scope>NUCLEOTIDE SEQUENCE [LARGE SCALE GENOMIC DNA]</scope>
    <source>
        <strain evidence="1 2">2-2</strain>
    </source>
</reference>
<sequence length="342" mass="33005">MDSVQTLHDFALNLLNDPTALAAFGTDPQGALAAAGLGDVSAADVHEVIPLVLDYVPVDSLPAVGGLPQAGDLSALGTDAPQAGIQGAIDQLTALTAGLGLPATPALPGVGDLGVGELPAVGDLPAVPGVGSLPGVNDITNAANVTALAGNATGALLGGDLANGLDSAALSNLTAAPAYLTDANQLAQVTTLAEQPLVGGVGTAHTVGTEVLGATAGPVGEVASHVGDLTGTVENLTGSVTHVGDFTGILQGAGDLASARSEGGEHHGGHGHGPLGEVTNVVSNATGINVDHNAVGQVGELASGNGSAVHDVVSDVADVSHNALGNLHIGDIASNNDIHIGH</sequence>
<organism evidence="1 2">
    <name type="scientific">Amycolatopsis nalaikhensis</name>
    <dbReference type="NCBI Taxonomy" id="715472"/>
    <lineage>
        <taxon>Bacteria</taxon>
        <taxon>Bacillati</taxon>
        <taxon>Actinomycetota</taxon>
        <taxon>Actinomycetes</taxon>
        <taxon>Pseudonocardiales</taxon>
        <taxon>Pseudonocardiaceae</taxon>
        <taxon>Amycolatopsis</taxon>
    </lineage>
</organism>
<proteinExistence type="predicted"/>
<gene>
    <name evidence="1" type="ORF">QP939_03520</name>
</gene>
<dbReference type="NCBIfam" id="NF038175">
    <property type="entry name" value="IniB_NTERM"/>
    <property type="match status" value="1"/>
</dbReference>
<dbReference type="EMBL" id="CP127173">
    <property type="protein sequence ID" value="WIV57768.1"/>
    <property type="molecule type" value="Genomic_DNA"/>
</dbReference>
<evidence type="ECO:0000313" key="1">
    <source>
        <dbReference type="EMBL" id="WIV57768.1"/>
    </source>
</evidence>
<accession>A0ABY8XQ87</accession>
<evidence type="ECO:0000313" key="2">
    <source>
        <dbReference type="Proteomes" id="UP001227101"/>
    </source>
</evidence>
<keyword evidence="2" id="KW-1185">Reference proteome</keyword>
<protein>
    <submittedName>
        <fullName evidence="1">IniB N-terminal domain-containing protein</fullName>
    </submittedName>
</protein>
<name>A0ABY8XQ87_9PSEU</name>
<dbReference type="Proteomes" id="UP001227101">
    <property type="component" value="Chromosome"/>
</dbReference>
<dbReference type="RefSeq" id="WP_285455072.1">
    <property type="nucleotide sequence ID" value="NZ_CP127173.1"/>
</dbReference>
<dbReference type="InterPro" id="IPR049709">
    <property type="entry name" value="IniB-like_N"/>
</dbReference>